<dbReference type="Proteomes" id="UP000006362">
    <property type="component" value="Plasmid pTHEAM01"/>
</dbReference>
<organism evidence="2 3">
    <name type="scientific">Thermovibrio ammonificans (strain DSM 15698 / JCM 12110 / HB-1)</name>
    <dbReference type="NCBI Taxonomy" id="648996"/>
    <lineage>
        <taxon>Bacteria</taxon>
        <taxon>Pseudomonadati</taxon>
        <taxon>Aquificota</taxon>
        <taxon>Aquificia</taxon>
        <taxon>Desulfurobacteriales</taxon>
        <taxon>Desulfurobacteriaceae</taxon>
        <taxon>Thermovibrio</taxon>
    </lineage>
</organism>
<dbReference type="RefSeq" id="WP_013524918.1">
    <property type="nucleotide sequence ID" value="NC_014917.1"/>
</dbReference>
<sequence length="96" mass="10499">MRERYLVPAFSLLILLPFLLTPELNRWKESLPVCSGTGSSGIGSLIIPESTLFWWAVIDLIKDFLYIGAAIGALGLAYLIGKTVEVIGCTTKRQDG</sequence>
<keyword evidence="1" id="KW-1133">Transmembrane helix</keyword>
<feature type="transmembrane region" description="Helical" evidence="1">
    <location>
        <begin position="64"/>
        <end position="81"/>
    </location>
</feature>
<dbReference type="EMBL" id="CP002445">
    <property type="protein sequence ID" value="ADU97714.1"/>
    <property type="molecule type" value="Genomic_DNA"/>
</dbReference>
<dbReference type="KEGG" id="tam:Theam_1758"/>
<reference evidence="2" key="1">
    <citation type="submission" date="2011-01" db="EMBL/GenBank/DDBJ databases">
        <title>Complete sequence of plasmid of Thermovibrio ammonificans HB-1.</title>
        <authorList>
            <consortium name="US DOE Joint Genome Institute"/>
            <person name="Lucas S."/>
            <person name="Copeland A."/>
            <person name="Lapidus A."/>
            <person name="Cheng J.-F."/>
            <person name="Goodwin L."/>
            <person name="Pitluck S."/>
            <person name="Davenport K."/>
            <person name="Detter J.C."/>
            <person name="Han C."/>
            <person name="Tapia R."/>
            <person name="Land M."/>
            <person name="Hauser L."/>
            <person name="Kyrpides N."/>
            <person name="Ivanova N."/>
            <person name="Ovchinnikova G."/>
            <person name="Vetriani C."/>
            <person name="Woyke T."/>
        </authorList>
    </citation>
    <scope>NUCLEOTIDE SEQUENCE [LARGE SCALE GENOMIC DNA]</scope>
    <source>
        <strain evidence="2">HB-1</strain>
        <plasmid evidence="2">pTHEAM01</plasmid>
    </source>
</reference>
<evidence type="ECO:0000256" key="1">
    <source>
        <dbReference type="SAM" id="Phobius"/>
    </source>
</evidence>
<gene>
    <name evidence="2" type="ordered locus">Theam_1758</name>
</gene>
<keyword evidence="1" id="KW-0472">Membrane</keyword>
<keyword evidence="2" id="KW-0614">Plasmid</keyword>
<keyword evidence="3" id="KW-1185">Reference proteome</keyword>
<evidence type="ECO:0000313" key="3">
    <source>
        <dbReference type="Proteomes" id="UP000006362"/>
    </source>
</evidence>
<dbReference type="AlphaFoldDB" id="E8T6Z3"/>
<dbReference type="HOGENOM" id="CLU_2358727_0_0_0"/>
<name>E8T6Z3_THEA1</name>
<evidence type="ECO:0000313" key="2">
    <source>
        <dbReference type="EMBL" id="ADU97714.1"/>
    </source>
</evidence>
<geneLocation type="plasmid" evidence="2 3">
    <name>pTHEAM01</name>
</geneLocation>
<accession>E8T6Z3</accession>
<keyword evidence="1" id="KW-0812">Transmembrane</keyword>
<protein>
    <submittedName>
        <fullName evidence="2">Uncharacterized protein</fullName>
    </submittedName>
</protein>
<proteinExistence type="predicted"/>